<feature type="domain" description="Lipopolysaccharide assembly protein A" evidence="7">
    <location>
        <begin position="24"/>
        <end position="85"/>
    </location>
</feature>
<organism evidence="8 9">
    <name type="scientific">Lentibacillus halodurans</name>
    <dbReference type="NCBI Taxonomy" id="237679"/>
    <lineage>
        <taxon>Bacteria</taxon>
        <taxon>Bacillati</taxon>
        <taxon>Bacillota</taxon>
        <taxon>Bacilli</taxon>
        <taxon>Bacillales</taxon>
        <taxon>Bacillaceae</taxon>
        <taxon>Lentibacillus</taxon>
    </lineage>
</organism>
<feature type="transmembrane region" description="Helical" evidence="6">
    <location>
        <begin position="7"/>
        <end position="27"/>
    </location>
</feature>
<dbReference type="Proteomes" id="UP000198642">
    <property type="component" value="Unassembled WGS sequence"/>
</dbReference>
<accession>A0A1I0UZD1</accession>
<feature type="transmembrane region" description="Helical" evidence="6">
    <location>
        <begin position="39"/>
        <end position="62"/>
    </location>
</feature>
<keyword evidence="1" id="KW-1003">Cell membrane</keyword>
<evidence type="ECO:0000313" key="8">
    <source>
        <dbReference type="EMBL" id="SFA69243.1"/>
    </source>
</evidence>
<dbReference type="GO" id="GO:0005886">
    <property type="term" value="C:plasma membrane"/>
    <property type="evidence" value="ECO:0007669"/>
    <property type="project" value="InterPro"/>
</dbReference>
<protein>
    <submittedName>
        <fullName evidence="8">Uncharacterized integral membrane protein</fullName>
    </submittedName>
</protein>
<dbReference type="OrthoDB" id="2990728at2"/>
<evidence type="ECO:0000256" key="2">
    <source>
        <dbReference type="ARBA" id="ARBA00022692"/>
    </source>
</evidence>
<keyword evidence="4 6" id="KW-0472">Membrane</keyword>
<evidence type="ECO:0000256" key="4">
    <source>
        <dbReference type="ARBA" id="ARBA00023136"/>
    </source>
</evidence>
<proteinExistence type="predicted"/>
<keyword evidence="2 6" id="KW-0812">Transmembrane</keyword>
<keyword evidence="3 6" id="KW-1133">Transmembrane helix</keyword>
<evidence type="ECO:0000259" key="7">
    <source>
        <dbReference type="Pfam" id="PF06305"/>
    </source>
</evidence>
<keyword evidence="9" id="KW-1185">Reference proteome</keyword>
<dbReference type="Pfam" id="PF06305">
    <property type="entry name" value="LapA_dom"/>
    <property type="match status" value="1"/>
</dbReference>
<dbReference type="EMBL" id="FOJW01000001">
    <property type="protein sequence ID" value="SFA69243.1"/>
    <property type="molecule type" value="Genomic_DNA"/>
</dbReference>
<dbReference type="RefSeq" id="WP_090231933.1">
    <property type="nucleotide sequence ID" value="NZ_FOJW01000001.1"/>
</dbReference>
<evidence type="ECO:0000256" key="1">
    <source>
        <dbReference type="ARBA" id="ARBA00022475"/>
    </source>
</evidence>
<dbReference type="PANTHER" id="PTHR41335:SF1">
    <property type="entry name" value="MEMBRANE PROTEIN"/>
    <property type="match status" value="1"/>
</dbReference>
<dbReference type="STRING" id="237679.SAMN04488072_10146"/>
<evidence type="ECO:0000256" key="6">
    <source>
        <dbReference type="SAM" id="Phobius"/>
    </source>
</evidence>
<name>A0A1I0UZD1_9BACI</name>
<evidence type="ECO:0000256" key="3">
    <source>
        <dbReference type="ARBA" id="ARBA00022989"/>
    </source>
</evidence>
<evidence type="ECO:0000313" key="9">
    <source>
        <dbReference type="Proteomes" id="UP000198642"/>
    </source>
</evidence>
<sequence>MRGQTYVILAILFVFIVAVFAVINVAPVEINYLFGSGEAPLILVILLSVLMGGIITAAAGLVKMMQLQRERNVLMSENDQLKETLRNHDLLNEPNLVDEAAEQAEKNEDQ</sequence>
<evidence type="ECO:0000256" key="5">
    <source>
        <dbReference type="SAM" id="MobiDB-lite"/>
    </source>
</evidence>
<dbReference type="AlphaFoldDB" id="A0A1I0UZD1"/>
<gene>
    <name evidence="8" type="ORF">SAMN04488072_10146</name>
</gene>
<reference evidence="8 9" key="1">
    <citation type="submission" date="2016-10" db="EMBL/GenBank/DDBJ databases">
        <authorList>
            <person name="de Groot N.N."/>
        </authorList>
    </citation>
    <scope>NUCLEOTIDE SEQUENCE [LARGE SCALE GENOMIC DNA]</scope>
    <source>
        <strain evidence="8 9">CGMCC 1.3702</strain>
    </source>
</reference>
<dbReference type="InterPro" id="IPR010445">
    <property type="entry name" value="LapA_dom"/>
</dbReference>
<dbReference type="PANTHER" id="PTHR41335">
    <property type="entry name" value="MEMBRANE PROTEIN-RELATED"/>
    <property type="match status" value="1"/>
</dbReference>
<feature type="region of interest" description="Disordered" evidence="5">
    <location>
        <begin position="85"/>
        <end position="110"/>
    </location>
</feature>